<dbReference type="PROSITE" id="PS50268">
    <property type="entry name" value="CADHERIN_2"/>
    <property type="match status" value="1"/>
</dbReference>
<feature type="non-terminal residue" evidence="5">
    <location>
        <position position="57"/>
    </location>
</feature>
<protein>
    <recommendedName>
        <fullName evidence="4">Cadherin domain-containing protein</fullName>
    </recommendedName>
</protein>
<evidence type="ECO:0000313" key="6">
    <source>
        <dbReference type="Proteomes" id="UP001529510"/>
    </source>
</evidence>
<dbReference type="Gene3D" id="2.60.40.60">
    <property type="entry name" value="Cadherins"/>
    <property type="match status" value="1"/>
</dbReference>
<feature type="domain" description="Cadherin" evidence="4">
    <location>
        <begin position="4"/>
        <end position="55"/>
    </location>
</feature>
<dbReference type="PRINTS" id="PR00205">
    <property type="entry name" value="CADHERIN"/>
</dbReference>
<dbReference type="InterPro" id="IPR015919">
    <property type="entry name" value="Cadherin-like_sf"/>
</dbReference>
<organism evidence="5 6">
    <name type="scientific">Cirrhinus mrigala</name>
    <name type="common">Mrigala</name>
    <dbReference type="NCBI Taxonomy" id="683832"/>
    <lineage>
        <taxon>Eukaryota</taxon>
        <taxon>Metazoa</taxon>
        <taxon>Chordata</taxon>
        <taxon>Craniata</taxon>
        <taxon>Vertebrata</taxon>
        <taxon>Euteleostomi</taxon>
        <taxon>Actinopterygii</taxon>
        <taxon>Neopterygii</taxon>
        <taxon>Teleostei</taxon>
        <taxon>Ostariophysi</taxon>
        <taxon>Cypriniformes</taxon>
        <taxon>Cyprinidae</taxon>
        <taxon>Labeoninae</taxon>
        <taxon>Labeonini</taxon>
        <taxon>Cirrhinus</taxon>
    </lineage>
</organism>
<comment type="subcellular location">
    <subcellularLocation>
        <location evidence="1">Membrane</location>
    </subcellularLocation>
</comment>
<dbReference type="Proteomes" id="UP001529510">
    <property type="component" value="Unassembled WGS sequence"/>
</dbReference>
<evidence type="ECO:0000256" key="1">
    <source>
        <dbReference type="ARBA" id="ARBA00004370"/>
    </source>
</evidence>
<comment type="caution">
    <text evidence="5">The sequence shown here is derived from an EMBL/GenBank/DDBJ whole genome shotgun (WGS) entry which is preliminary data.</text>
</comment>
<name>A0ABD0PBU4_CIRMR</name>
<dbReference type="SUPFAM" id="SSF49313">
    <property type="entry name" value="Cadherin-like"/>
    <property type="match status" value="1"/>
</dbReference>
<evidence type="ECO:0000256" key="3">
    <source>
        <dbReference type="PROSITE-ProRule" id="PRU00043"/>
    </source>
</evidence>
<accession>A0ABD0PBU4</accession>
<reference evidence="5 6" key="1">
    <citation type="submission" date="2024-05" db="EMBL/GenBank/DDBJ databases">
        <title>Genome sequencing and assembly of Indian major carp, Cirrhinus mrigala (Hamilton, 1822).</title>
        <authorList>
            <person name="Mohindra V."/>
            <person name="Chowdhury L.M."/>
            <person name="Lal K."/>
            <person name="Jena J.K."/>
        </authorList>
    </citation>
    <scope>NUCLEOTIDE SEQUENCE [LARGE SCALE GENOMIC DNA]</scope>
    <source>
        <strain evidence="5">CM1030</strain>
        <tissue evidence="5">Blood</tissue>
    </source>
</reference>
<keyword evidence="6" id="KW-1185">Reference proteome</keyword>
<sequence length="57" mass="6098">IIKLRRSPPPKLRGPQYVLNVTATDDNAAGGLLPLSSSAQVIVGINDINNNKPVFDE</sequence>
<evidence type="ECO:0000256" key="2">
    <source>
        <dbReference type="ARBA" id="ARBA00023136"/>
    </source>
</evidence>
<dbReference type="AlphaFoldDB" id="A0ABD0PBU4"/>
<dbReference type="EMBL" id="JAMKFB020000016">
    <property type="protein sequence ID" value="KAL0171553.1"/>
    <property type="molecule type" value="Genomic_DNA"/>
</dbReference>
<feature type="non-terminal residue" evidence="5">
    <location>
        <position position="1"/>
    </location>
</feature>
<gene>
    <name evidence="5" type="ORF">M9458_031864</name>
</gene>
<proteinExistence type="predicted"/>
<evidence type="ECO:0000313" key="5">
    <source>
        <dbReference type="EMBL" id="KAL0171553.1"/>
    </source>
</evidence>
<dbReference type="GO" id="GO:0016020">
    <property type="term" value="C:membrane"/>
    <property type="evidence" value="ECO:0007669"/>
    <property type="project" value="UniProtKB-SubCell"/>
</dbReference>
<keyword evidence="3" id="KW-0106">Calcium</keyword>
<dbReference type="CDD" id="cd11304">
    <property type="entry name" value="Cadherin_repeat"/>
    <property type="match status" value="1"/>
</dbReference>
<dbReference type="InterPro" id="IPR002126">
    <property type="entry name" value="Cadherin-like_dom"/>
</dbReference>
<dbReference type="GO" id="GO:0005509">
    <property type="term" value="F:calcium ion binding"/>
    <property type="evidence" value="ECO:0007669"/>
    <property type="project" value="UniProtKB-UniRule"/>
</dbReference>
<keyword evidence="2" id="KW-0472">Membrane</keyword>
<evidence type="ECO:0000259" key="4">
    <source>
        <dbReference type="PROSITE" id="PS50268"/>
    </source>
</evidence>